<feature type="domain" description="VWA7 N-terminal" evidence="9">
    <location>
        <begin position="60"/>
        <end position="275"/>
    </location>
</feature>
<feature type="region of interest" description="Disordered" evidence="5">
    <location>
        <begin position="945"/>
        <end position="968"/>
    </location>
</feature>
<dbReference type="InterPro" id="IPR056861">
    <property type="entry name" value="HMCN1-like_VWA"/>
</dbReference>
<evidence type="ECO:0000256" key="1">
    <source>
        <dbReference type="ARBA" id="ARBA00004613"/>
    </source>
</evidence>
<evidence type="ECO:0000313" key="11">
    <source>
        <dbReference type="Proteomes" id="UP000053342"/>
    </source>
</evidence>
<keyword evidence="11" id="KW-1185">Reference proteome</keyword>
<feature type="compositionally biased region" description="Low complexity" evidence="5">
    <location>
        <begin position="1211"/>
        <end position="1222"/>
    </location>
</feature>
<dbReference type="PANTHER" id="PTHR14905">
    <property type="entry name" value="NG37"/>
    <property type="match status" value="1"/>
</dbReference>
<dbReference type="GeneID" id="27359327"/>
<dbReference type="STRING" id="215243.A0A0D2DF77"/>
<dbReference type="Pfam" id="PF23560">
    <property type="entry name" value="GBD_Hemicentin"/>
    <property type="match status" value="1"/>
</dbReference>
<feature type="signal peptide" evidence="6">
    <location>
        <begin position="1"/>
        <end position="22"/>
    </location>
</feature>
<dbReference type="HOGENOM" id="CLU_265272_0_0_1"/>
<evidence type="ECO:0000256" key="6">
    <source>
        <dbReference type="SAM" id="SignalP"/>
    </source>
</evidence>
<dbReference type="Gene3D" id="3.40.50.410">
    <property type="entry name" value="von Willebrand factor, type A domain"/>
    <property type="match status" value="1"/>
</dbReference>
<dbReference type="AlphaFoldDB" id="A0A0D2DF77"/>
<organism evidence="10 11">
    <name type="scientific">Exophiala oligosperma</name>
    <dbReference type="NCBI Taxonomy" id="215243"/>
    <lineage>
        <taxon>Eukaryota</taxon>
        <taxon>Fungi</taxon>
        <taxon>Dikarya</taxon>
        <taxon>Ascomycota</taxon>
        <taxon>Pezizomycotina</taxon>
        <taxon>Eurotiomycetes</taxon>
        <taxon>Chaetothyriomycetidae</taxon>
        <taxon>Chaetothyriales</taxon>
        <taxon>Herpotrichiellaceae</taxon>
        <taxon>Exophiala</taxon>
    </lineage>
</organism>
<dbReference type="OrthoDB" id="301415at2759"/>
<reference evidence="10 11" key="1">
    <citation type="submission" date="2015-01" db="EMBL/GenBank/DDBJ databases">
        <title>The Genome Sequence of Exophiala oligosperma CBS72588.</title>
        <authorList>
            <consortium name="The Broad Institute Genomics Platform"/>
            <person name="Cuomo C."/>
            <person name="de Hoog S."/>
            <person name="Gorbushina A."/>
            <person name="Stielow B."/>
            <person name="Teixiera M."/>
            <person name="Abouelleil A."/>
            <person name="Chapman S.B."/>
            <person name="Priest M."/>
            <person name="Young S.K."/>
            <person name="Wortman J."/>
            <person name="Nusbaum C."/>
            <person name="Birren B."/>
        </authorList>
    </citation>
    <scope>NUCLEOTIDE SEQUENCE [LARGE SCALE GENOMIC DNA]</scope>
    <source>
        <strain evidence="10 11">CBS 72588</strain>
    </source>
</reference>
<feature type="domain" description="Hemicentin/VWA7 galactose-binding" evidence="7">
    <location>
        <begin position="495"/>
        <end position="571"/>
    </location>
</feature>
<evidence type="ECO:0000256" key="2">
    <source>
        <dbReference type="ARBA" id="ARBA00022525"/>
    </source>
</evidence>
<feature type="region of interest" description="Disordered" evidence="5">
    <location>
        <begin position="985"/>
        <end position="1062"/>
    </location>
</feature>
<dbReference type="VEuPathDB" id="FungiDB:PV06_07253"/>
<feature type="compositionally biased region" description="Polar residues" evidence="5">
    <location>
        <begin position="1048"/>
        <end position="1057"/>
    </location>
</feature>
<evidence type="ECO:0000259" key="8">
    <source>
        <dbReference type="Pfam" id="PF25106"/>
    </source>
</evidence>
<dbReference type="InterPro" id="IPR056475">
    <property type="entry name" value="GBD_Hemicentin/VWA7"/>
</dbReference>
<dbReference type="Proteomes" id="UP000053342">
    <property type="component" value="Unassembled WGS sequence"/>
</dbReference>
<feature type="region of interest" description="Disordered" evidence="5">
    <location>
        <begin position="1196"/>
        <end position="1227"/>
    </location>
</feature>
<name>A0A0D2DF77_9EURO</name>
<evidence type="ECO:0000259" key="9">
    <source>
        <dbReference type="Pfam" id="PF25107"/>
    </source>
</evidence>
<gene>
    <name evidence="10" type="ORF">PV06_07253</name>
</gene>
<feature type="compositionally biased region" description="Low complexity" evidence="5">
    <location>
        <begin position="719"/>
        <end position="761"/>
    </location>
</feature>
<keyword evidence="4" id="KW-0325">Glycoprotein</keyword>
<keyword evidence="3 6" id="KW-0732">Signal</keyword>
<dbReference type="Pfam" id="PF25107">
    <property type="entry name" value="VWA7_N"/>
    <property type="match status" value="1"/>
</dbReference>
<protein>
    <recommendedName>
        <fullName evidence="12">VWFA domain-containing protein</fullName>
    </recommendedName>
</protein>
<sequence>MKVSALSRSTWPLLLLAAVTQGFFPSDWREAAFGNFGVSHEEQTRRAFNQKAAEYFPSITHLTTNMIKARTTIAEANMAVDKDQDHSALHFDGENFEGGQTRLIQLKKDCIAALQAGDADTARKSLGGALHSLQDFYAHSNWVELGRTDILKDLGKDGVDVDHAAFEETTCNSCTSSFISEVLFGCHNCASNTKGFNKLTSGYYFNEDSPPNGSDIPSWKCHHGIIYADVLRDVPMGINKDSLNCFFSPHYFAHTSAVELSVKASAKYIDDIFTDGGLSDKEKKLLFGVGTTMAFVIDTTGSMSDIIAAVQEQSISIASARLGTPDEPIEYIVAPFNDPFTGPVATATDFDSFETGINSLYASGGGDCPELALTGMLDAMDVMDGPANLFVMTDASAKDADLSSQVISTALDKRINLHIFKFDSGCDDEDTSTKKRSLAKRVDSASNEVYGLLASSTGGAYYSLPRDQASSISNSLDVLTLSEANAIFRISDTFNGTSSVSYVLPVDSMMSEFSVSLRGAGFTMSVIQPDGSTLGSNSTSVTRTTVADGQFLDVQNPDSGDWKVVIVSTSSSGGSFECDATGVSPLHFSAFDFVALDGRPGHTGYYPIAGQPAYDHAVAAVARIDGSFSSATFDLRSPGNNHVLDANMTAGSGEEGQPGPESFYGEMSLISGVLYVYASGFDAAGAPFLRMLSTVFTPILSNTTVTGFNDTDIFAGLGPSDNNSSTSTSTSTSMTTTSTPPTYVNTTSTSHSSTRSITNVTTTSRFSTTTSQWYNHSSTGSSRATSLNHDWSTSTTSSTFARTSSLSFGSSTSWLRDTSSSSSSWHNIMSWPHTAPVPTYSPHSAAPGIRIHSQYLTAGDEVPSFTTSVSVTRCPFVHTSYDEAGKPSYSTTFSASTVTITGVVPCWTCVGANYPTPGGGSSTTLDSMNTGSFVSSYPHAHVGGGDATTSTTTTHGHDIEESSTSWTATTAASVSVVASNIGLDGSRFKPSSTLTGSATDGAPKPWASPTTQRMDRSKTAQTSTPSQDDADPESPTWVDWLNDPKDTAGSTPASADWSNWIDWSGRDTTSSPIALTDTFRPVPVTPDWTDAEGTPTAIPTDTESKWTDWSADVTGTVIGTSGPKPTWTDWSGDDIGTWPSGVGGTTLSLVSSPTTVDATPLSTSTTYHDFAGAGGGSDSYAAPTISTHVPFSSSSSSSSSSFSSSPPPPQGTDTDGTSPTSQYTGGGVSSLVRKAHSATKLWSLVFVIMMGPLHRF</sequence>
<dbReference type="SUPFAM" id="SSF53300">
    <property type="entry name" value="vWA-like"/>
    <property type="match status" value="1"/>
</dbReference>
<keyword evidence="2" id="KW-0964">Secreted</keyword>
<dbReference type="InterPro" id="IPR052577">
    <property type="entry name" value="VWA7"/>
</dbReference>
<evidence type="ECO:0000256" key="4">
    <source>
        <dbReference type="ARBA" id="ARBA00023180"/>
    </source>
</evidence>
<dbReference type="Pfam" id="PF25106">
    <property type="entry name" value="VWA_4"/>
    <property type="match status" value="1"/>
</dbReference>
<proteinExistence type="predicted"/>
<dbReference type="GO" id="GO:0005576">
    <property type="term" value="C:extracellular region"/>
    <property type="evidence" value="ECO:0007669"/>
    <property type="project" value="UniProtKB-SubCell"/>
</dbReference>
<feature type="region of interest" description="Disordered" evidence="5">
    <location>
        <begin position="718"/>
        <end position="761"/>
    </location>
</feature>
<accession>A0A0D2DF77</accession>
<evidence type="ECO:0000256" key="3">
    <source>
        <dbReference type="ARBA" id="ARBA00022729"/>
    </source>
</evidence>
<feature type="domain" description="Hemicentin-1-like von Willebrand factor A" evidence="8">
    <location>
        <begin position="293"/>
        <end position="462"/>
    </location>
</feature>
<dbReference type="InterPro" id="IPR056862">
    <property type="entry name" value="VWA7_N"/>
</dbReference>
<dbReference type="InterPro" id="IPR036465">
    <property type="entry name" value="vWFA_dom_sf"/>
</dbReference>
<evidence type="ECO:0000259" key="7">
    <source>
        <dbReference type="Pfam" id="PF23560"/>
    </source>
</evidence>
<feature type="chain" id="PRO_5002251380" description="VWFA domain-containing protein" evidence="6">
    <location>
        <begin position="23"/>
        <end position="1256"/>
    </location>
</feature>
<dbReference type="PANTHER" id="PTHR14905:SF7">
    <property type="entry name" value="VON WILLEBRAND FACTOR A DOMAIN-CONTAINING PROTEIN 7"/>
    <property type="match status" value="1"/>
</dbReference>
<evidence type="ECO:0008006" key="12">
    <source>
        <dbReference type="Google" id="ProtNLM"/>
    </source>
</evidence>
<dbReference type="EMBL" id="KN847337">
    <property type="protein sequence ID" value="KIW41723.1"/>
    <property type="molecule type" value="Genomic_DNA"/>
</dbReference>
<evidence type="ECO:0000256" key="5">
    <source>
        <dbReference type="SAM" id="MobiDB-lite"/>
    </source>
</evidence>
<feature type="compositionally biased region" description="Polar residues" evidence="5">
    <location>
        <begin position="989"/>
        <end position="998"/>
    </location>
</feature>
<evidence type="ECO:0000313" key="10">
    <source>
        <dbReference type="EMBL" id="KIW41723.1"/>
    </source>
</evidence>
<comment type="subcellular location">
    <subcellularLocation>
        <location evidence="1">Secreted</location>
    </subcellularLocation>
</comment>
<dbReference type="RefSeq" id="XP_016261939.1">
    <property type="nucleotide sequence ID" value="XM_016408459.1"/>
</dbReference>